<evidence type="ECO:0000313" key="3">
    <source>
        <dbReference type="Proteomes" id="UP001501343"/>
    </source>
</evidence>
<protein>
    <recommendedName>
        <fullName evidence="4">DUF3298 domain-containing protein</fullName>
    </recommendedName>
</protein>
<organism evidence="2 3">
    <name type="scientific">Microbacterium aoyamense</name>
    <dbReference type="NCBI Taxonomy" id="344166"/>
    <lineage>
        <taxon>Bacteria</taxon>
        <taxon>Bacillati</taxon>
        <taxon>Actinomycetota</taxon>
        <taxon>Actinomycetes</taxon>
        <taxon>Micrococcales</taxon>
        <taxon>Microbacteriaceae</taxon>
        <taxon>Microbacterium</taxon>
    </lineage>
</organism>
<sequence>MTAPEPAEGRPVRIPLRPATILLVALVVVAVSFFVVLTRLPWIVGLVLMLVAVVVTIWATLSAVVRRSLFVAPLAVCLVAVGNPAVLAGAGAFVERNVGVVTVSFDRGVVPWALYPGIAGWEAPQAPEVVDTPALAQTVQRALRSAVGALSADYAYTWQVGDGRVGIAPIANGFGGDSMFQRIDAPRWTTSDFDESAEQRAAIVAAAAASAAELGLMQATEAAGDVDTGDGTREWTDEGQTFTLTLEGQRVALSYTGGPFLAPQSLPGEFQRSMRAYEALTLPPPIVTPNLP</sequence>
<reference evidence="2 3" key="1">
    <citation type="journal article" date="2019" name="Int. J. Syst. Evol. Microbiol.">
        <title>The Global Catalogue of Microorganisms (GCM) 10K type strain sequencing project: providing services to taxonomists for standard genome sequencing and annotation.</title>
        <authorList>
            <consortium name="The Broad Institute Genomics Platform"/>
            <consortium name="The Broad Institute Genome Sequencing Center for Infectious Disease"/>
            <person name="Wu L."/>
            <person name="Ma J."/>
        </authorList>
    </citation>
    <scope>NUCLEOTIDE SEQUENCE [LARGE SCALE GENOMIC DNA]</scope>
    <source>
        <strain evidence="2 3">JCM 14900</strain>
    </source>
</reference>
<evidence type="ECO:0000313" key="2">
    <source>
        <dbReference type="EMBL" id="GAA1922480.1"/>
    </source>
</evidence>
<keyword evidence="3" id="KW-1185">Reference proteome</keyword>
<dbReference type="EMBL" id="BAAAOF010000002">
    <property type="protein sequence ID" value="GAA1922480.1"/>
    <property type="molecule type" value="Genomic_DNA"/>
</dbReference>
<keyword evidence="1" id="KW-1133">Transmembrane helix</keyword>
<keyword evidence="1" id="KW-0472">Membrane</keyword>
<accession>A0ABN2PLE5</accession>
<feature type="transmembrane region" description="Helical" evidence="1">
    <location>
        <begin position="71"/>
        <end position="94"/>
    </location>
</feature>
<dbReference type="RefSeq" id="WP_248146640.1">
    <property type="nucleotide sequence ID" value="NZ_BAAAOF010000002.1"/>
</dbReference>
<keyword evidence="1" id="KW-0812">Transmembrane</keyword>
<comment type="caution">
    <text evidence="2">The sequence shown here is derived from an EMBL/GenBank/DDBJ whole genome shotgun (WGS) entry which is preliminary data.</text>
</comment>
<feature type="transmembrane region" description="Helical" evidence="1">
    <location>
        <begin position="20"/>
        <end position="37"/>
    </location>
</feature>
<gene>
    <name evidence="2" type="ORF">GCM10009775_13680</name>
</gene>
<evidence type="ECO:0008006" key="4">
    <source>
        <dbReference type="Google" id="ProtNLM"/>
    </source>
</evidence>
<proteinExistence type="predicted"/>
<feature type="transmembrane region" description="Helical" evidence="1">
    <location>
        <begin position="43"/>
        <end position="64"/>
    </location>
</feature>
<evidence type="ECO:0000256" key="1">
    <source>
        <dbReference type="SAM" id="Phobius"/>
    </source>
</evidence>
<dbReference type="Proteomes" id="UP001501343">
    <property type="component" value="Unassembled WGS sequence"/>
</dbReference>
<name>A0ABN2PLE5_9MICO</name>